<reference evidence="6 7" key="1">
    <citation type="journal article" date="2019" name="Nat. Plants">
        <title>Stout camphor tree genome fills gaps in understanding of flowering plant genome evolution.</title>
        <authorList>
            <person name="Chaw S.M."/>
            <person name="Liu Y.C."/>
            <person name="Wu Y.W."/>
            <person name="Wang H.Y."/>
            <person name="Lin C.I."/>
            <person name="Wu C.S."/>
            <person name="Ke H.M."/>
            <person name="Chang L.Y."/>
            <person name="Hsu C.Y."/>
            <person name="Yang H.T."/>
            <person name="Sudianto E."/>
            <person name="Hsu M.H."/>
            <person name="Wu K.P."/>
            <person name="Wang L.N."/>
            <person name="Leebens-Mack J.H."/>
            <person name="Tsai I.J."/>
        </authorList>
    </citation>
    <scope>NUCLEOTIDE SEQUENCE [LARGE SCALE GENOMIC DNA]</scope>
    <source>
        <strain evidence="7">cv. Chaw 1501</strain>
        <tissue evidence="6">Young leaves</tissue>
    </source>
</reference>
<keyword evidence="2" id="KW-0732">Signal</keyword>
<name>A0A443PIP8_9MAGN</name>
<feature type="signal peptide" evidence="2">
    <location>
        <begin position="1"/>
        <end position="25"/>
    </location>
</feature>
<dbReference type="CDD" id="cd13846">
    <property type="entry name" value="CuRO_1_AAO_like_1"/>
    <property type="match status" value="1"/>
</dbReference>
<dbReference type="PANTHER" id="PTHR11709">
    <property type="entry name" value="MULTI-COPPER OXIDASE"/>
    <property type="match status" value="1"/>
</dbReference>
<comment type="caution">
    <text evidence="6">The sequence shown here is derived from an EMBL/GenBank/DDBJ whole genome shotgun (WGS) entry which is preliminary data.</text>
</comment>
<dbReference type="InterPro" id="IPR001117">
    <property type="entry name" value="Cu-oxidase_2nd"/>
</dbReference>
<accession>A0A443PIP8</accession>
<dbReference type="EMBL" id="QPKB01000008">
    <property type="protein sequence ID" value="RWR90640.1"/>
    <property type="molecule type" value="Genomic_DNA"/>
</dbReference>
<organism evidence="6 7">
    <name type="scientific">Cinnamomum micranthum f. kanehirae</name>
    <dbReference type="NCBI Taxonomy" id="337451"/>
    <lineage>
        <taxon>Eukaryota</taxon>
        <taxon>Viridiplantae</taxon>
        <taxon>Streptophyta</taxon>
        <taxon>Embryophyta</taxon>
        <taxon>Tracheophyta</taxon>
        <taxon>Spermatophyta</taxon>
        <taxon>Magnoliopsida</taxon>
        <taxon>Magnoliidae</taxon>
        <taxon>Laurales</taxon>
        <taxon>Lauraceae</taxon>
        <taxon>Cinnamomum</taxon>
    </lineage>
</organism>
<dbReference type="Pfam" id="PF07732">
    <property type="entry name" value="Cu-oxidase_3"/>
    <property type="match status" value="1"/>
</dbReference>
<dbReference type="CDD" id="cd13894">
    <property type="entry name" value="CuRO_3_AAO_like_1"/>
    <property type="match status" value="1"/>
</dbReference>
<feature type="domain" description="Plastocyanin-like" evidence="3">
    <location>
        <begin position="162"/>
        <end position="299"/>
    </location>
</feature>
<sequence length="544" mass="60652">MPLNLAALSLLLSISLVSFITIVNGEDPYRFFTWNITYGDIYPLGVRQQGILINGQFPGPDIYSVTNDNLIINVYNSLPEPFLLSWNGIQQRRNSWQDGVYGTNCPIPPGKNFTYVLQVKDQIGSFFYFPSLAFHKAAGAFGGIRILSRPRIPVPFPDPAGDFTVLIGDWYTKNHTNLKAILDRGKKLRFPDGILINGRGPNSSSFTVDQGKTYRFRISNVGLQHSLNIRFQGHKMKLVEVEGTHTLQTTYSSLDVHVGQSYSVLVTMDQPGQDYYIAVSTRFTNPVLTTTSVLHYSNSAGKVSGPPPGGPTIQVDWSLNQARSIRTNLTASGPRPNPQGSYHYGLINTTRTIILANSAGQVNGKQRYGVNSVSFIPADTPLKIADHFKIGGVFRLGSISDKPTGGGLYLDTSVMAADFRAFIEIVFQNKENIIQSWHLDGYAFFVVGMDGGQWTPASRNGYNLRDAVFRSTTQVYPKSWTAIYIALDNVGMWNLRSEFWARQYLGQQFYLRVYSPVESIRDEYPIPMNAILCGRAEGRHTRPL</sequence>
<dbReference type="Pfam" id="PF00394">
    <property type="entry name" value="Cu-oxidase"/>
    <property type="match status" value="1"/>
</dbReference>
<evidence type="ECO:0000259" key="3">
    <source>
        <dbReference type="Pfam" id="PF00394"/>
    </source>
</evidence>
<comment type="similarity">
    <text evidence="1">Belongs to the multicopper oxidase family.</text>
</comment>
<dbReference type="SUPFAM" id="SSF49503">
    <property type="entry name" value="Cupredoxins"/>
    <property type="match status" value="3"/>
</dbReference>
<dbReference type="GO" id="GO:0016491">
    <property type="term" value="F:oxidoreductase activity"/>
    <property type="evidence" value="ECO:0007669"/>
    <property type="project" value="InterPro"/>
</dbReference>
<dbReference type="InterPro" id="IPR034273">
    <property type="entry name" value="CuRO_1_AAO-like"/>
</dbReference>
<keyword evidence="7" id="KW-1185">Reference proteome</keyword>
<evidence type="ECO:0000313" key="7">
    <source>
        <dbReference type="Proteomes" id="UP000283530"/>
    </source>
</evidence>
<dbReference type="OrthoDB" id="2121828at2759"/>
<dbReference type="FunFam" id="2.60.40.420:FF:000012">
    <property type="entry name" value="Monocopper oxidase-like protein"/>
    <property type="match status" value="1"/>
</dbReference>
<dbReference type="AlphaFoldDB" id="A0A443PIP8"/>
<dbReference type="PANTHER" id="PTHR11709:SF387">
    <property type="entry name" value="OS04G0561900 PROTEIN"/>
    <property type="match status" value="1"/>
</dbReference>
<gene>
    <name evidence="6" type="ORF">CKAN_01974400</name>
</gene>
<evidence type="ECO:0000256" key="2">
    <source>
        <dbReference type="SAM" id="SignalP"/>
    </source>
</evidence>
<dbReference type="Gene3D" id="2.60.40.420">
    <property type="entry name" value="Cupredoxins - blue copper proteins"/>
    <property type="match status" value="3"/>
</dbReference>
<evidence type="ECO:0000313" key="6">
    <source>
        <dbReference type="EMBL" id="RWR90640.1"/>
    </source>
</evidence>
<dbReference type="GO" id="GO:0005507">
    <property type="term" value="F:copper ion binding"/>
    <property type="evidence" value="ECO:0007669"/>
    <property type="project" value="InterPro"/>
</dbReference>
<dbReference type="InterPro" id="IPR008972">
    <property type="entry name" value="Cupredoxin"/>
</dbReference>
<dbReference type="InterPro" id="IPR045087">
    <property type="entry name" value="Cu-oxidase_fam"/>
</dbReference>
<feature type="domain" description="Plastocyanin-like" evidence="5">
    <location>
        <begin position="36"/>
        <end position="149"/>
    </location>
</feature>
<dbReference type="InterPro" id="IPR034275">
    <property type="entry name" value="CuRO_3_AO-like"/>
</dbReference>
<proteinExistence type="inferred from homology"/>
<dbReference type="FunFam" id="2.60.40.420:FF:000016">
    <property type="entry name" value="Monocopper oxidase-like protein"/>
    <property type="match status" value="1"/>
</dbReference>
<dbReference type="InterPro" id="IPR011706">
    <property type="entry name" value="Cu-oxidase_C"/>
</dbReference>
<feature type="chain" id="PRO_5018996424" evidence="2">
    <location>
        <begin position="26"/>
        <end position="544"/>
    </location>
</feature>
<dbReference type="InterPro" id="IPR011707">
    <property type="entry name" value="Cu-oxidase-like_N"/>
</dbReference>
<evidence type="ECO:0000256" key="1">
    <source>
        <dbReference type="ARBA" id="ARBA00010609"/>
    </source>
</evidence>
<dbReference type="Proteomes" id="UP000283530">
    <property type="component" value="Unassembled WGS sequence"/>
</dbReference>
<dbReference type="Pfam" id="PF07731">
    <property type="entry name" value="Cu-oxidase_2"/>
    <property type="match status" value="1"/>
</dbReference>
<dbReference type="FunFam" id="2.60.40.420:FF:000029">
    <property type="entry name" value="L-ascorbate oxidase homolog"/>
    <property type="match status" value="1"/>
</dbReference>
<evidence type="ECO:0000259" key="5">
    <source>
        <dbReference type="Pfam" id="PF07732"/>
    </source>
</evidence>
<dbReference type="STRING" id="337451.A0A443PIP8"/>
<protein>
    <submittedName>
        <fullName evidence="6">L-ascorbate oxidase</fullName>
    </submittedName>
</protein>
<feature type="domain" description="Plastocyanin-like" evidence="4">
    <location>
        <begin position="380"/>
        <end position="516"/>
    </location>
</feature>
<evidence type="ECO:0000259" key="4">
    <source>
        <dbReference type="Pfam" id="PF07731"/>
    </source>
</evidence>